<protein>
    <submittedName>
        <fullName evidence="2">Uncharacterized protein</fullName>
    </submittedName>
</protein>
<feature type="region of interest" description="Disordered" evidence="1">
    <location>
        <begin position="29"/>
        <end position="68"/>
    </location>
</feature>
<sequence>KKKLHAQGFKTLSEISLSQAEQMKVIIQRSKKQFHGSQASGSGAHKGTGVIPGVPDVPTYGSDDEQIS</sequence>
<comment type="caution">
    <text evidence="2">The sequence shown here is derived from an EMBL/GenBank/DDBJ whole genome shotgun (WGS) entry which is preliminary data.</text>
</comment>
<accession>A0A699SMN2</accession>
<reference evidence="2" key="1">
    <citation type="journal article" date="2019" name="Sci. Rep.">
        <title>Draft genome of Tanacetum cinerariifolium, the natural source of mosquito coil.</title>
        <authorList>
            <person name="Yamashiro T."/>
            <person name="Shiraishi A."/>
            <person name="Satake H."/>
            <person name="Nakayama K."/>
        </authorList>
    </citation>
    <scope>NUCLEOTIDE SEQUENCE</scope>
</reference>
<name>A0A699SMN2_TANCI</name>
<evidence type="ECO:0000313" key="2">
    <source>
        <dbReference type="EMBL" id="GFC99094.1"/>
    </source>
</evidence>
<feature type="non-terminal residue" evidence="2">
    <location>
        <position position="1"/>
    </location>
</feature>
<evidence type="ECO:0000256" key="1">
    <source>
        <dbReference type="SAM" id="MobiDB-lite"/>
    </source>
</evidence>
<gene>
    <name evidence="2" type="ORF">Tci_871064</name>
</gene>
<dbReference type="EMBL" id="BKCJ011176163">
    <property type="protein sequence ID" value="GFC99094.1"/>
    <property type="molecule type" value="Genomic_DNA"/>
</dbReference>
<organism evidence="2">
    <name type="scientific">Tanacetum cinerariifolium</name>
    <name type="common">Dalmatian daisy</name>
    <name type="synonym">Chrysanthemum cinerariifolium</name>
    <dbReference type="NCBI Taxonomy" id="118510"/>
    <lineage>
        <taxon>Eukaryota</taxon>
        <taxon>Viridiplantae</taxon>
        <taxon>Streptophyta</taxon>
        <taxon>Embryophyta</taxon>
        <taxon>Tracheophyta</taxon>
        <taxon>Spermatophyta</taxon>
        <taxon>Magnoliopsida</taxon>
        <taxon>eudicotyledons</taxon>
        <taxon>Gunneridae</taxon>
        <taxon>Pentapetalae</taxon>
        <taxon>asterids</taxon>
        <taxon>campanulids</taxon>
        <taxon>Asterales</taxon>
        <taxon>Asteraceae</taxon>
        <taxon>Asteroideae</taxon>
        <taxon>Anthemideae</taxon>
        <taxon>Anthemidinae</taxon>
        <taxon>Tanacetum</taxon>
    </lineage>
</organism>
<dbReference type="AlphaFoldDB" id="A0A699SMN2"/>
<proteinExistence type="predicted"/>